<evidence type="ECO:0000256" key="1">
    <source>
        <dbReference type="SAM" id="SignalP"/>
    </source>
</evidence>
<accession>A0A5C0B0Z8</accession>
<feature type="signal peptide" evidence="1">
    <location>
        <begin position="1"/>
        <end position="18"/>
    </location>
</feature>
<name>A0A5C0B0Z8_9BURK</name>
<proteinExistence type="predicted"/>
<dbReference type="EMBL" id="CP043046">
    <property type="protein sequence ID" value="QEI07636.1"/>
    <property type="molecule type" value="Genomic_DNA"/>
</dbReference>
<keyword evidence="1" id="KW-0732">Signal</keyword>
<evidence type="ECO:0000313" key="3">
    <source>
        <dbReference type="Proteomes" id="UP000325161"/>
    </source>
</evidence>
<organism evidence="2 3">
    <name type="scientific">Pigmentiphaga aceris</name>
    <dbReference type="NCBI Taxonomy" id="1940612"/>
    <lineage>
        <taxon>Bacteria</taxon>
        <taxon>Pseudomonadati</taxon>
        <taxon>Pseudomonadota</taxon>
        <taxon>Betaproteobacteria</taxon>
        <taxon>Burkholderiales</taxon>
        <taxon>Alcaligenaceae</taxon>
        <taxon>Pigmentiphaga</taxon>
    </lineage>
</organism>
<feature type="chain" id="PRO_5022840004" evidence="1">
    <location>
        <begin position="19"/>
        <end position="168"/>
    </location>
</feature>
<dbReference type="Pfam" id="PF11659">
    <property type="entry name" value="DUF3261"/>
    <property type="match status" value="1"/>
</dbReference>
<protein>
    <submittedName>
        <fullName evidence="2">DUF3261 domain-containing protein</fullName>
    </submittedName>
</protein>
<dbReference type="Proteomes" id="UP000325161">
    <property type="component" value="Chromosome"/>
</dbReference>
<gene>
    <name evidence="2" type="ORF">FXN63_18670</name>
</gene>
<evidence type="ECO:0000313" key="2">
    <source>
        <dbReference type="EMBL" id="QEI07636.1"/>
    </source>
</evidence>
<dbReference type="PROSITE" id="PS51257">
    <property type="entry name" value="PROKAR_LIPOPROTEIN"/>
    <property type="match status" value="1"/>
</dbReference>
<reference evidence="2 3" key="1">
    <citation type="submission" date="2019-08" db="EMBL/GenBank/DDBJ databases">
        <title>Amphibian skin-associated Pigmentiphaga: genome sequence and occurrence across geography and hosts.</title>
        <authorList>
            <person name="Bletz M.C."/>
            <person name="Bunk B."/>
            <person name="Sproeer C."/>
            <person name="Biwer P."/>
            <person name="Reiter S."/>
            <person name="Rabemananjara F.C.E."/>
            <person name="Schulz S."/>
            <person name="Overmann J."/>
            <person name="Vences M."/>
        </authorList>
    </citation>
    <scope>NUCLEOTIDE SEQUENCE [LARGE SCALE GENOMIC DNA]</scope>
    <source>
        <strain evidence="2 3">Mada1488</strain>
    </source>
</reference>
<dbReference type="KEGG" id="pacr:FXN63_18670"/>
<dbReference type="RefSeq" id="WP_148816683.1">
    <property type="nucleotide sequence ID" value="NZ_CP043046.1"/>
</dbReference>
<dbReference type="InterPro" id="IPR021675">
    <property type="entry name" value="DUF3261"/>
</dbReference>
<dbReference type="OrthoDB" id="8685017at2"/>
<sequence>MRRLLLSLLVLLAACSTAPTLPTAMPALDLPVQLLIQKQTAQEARDLILVVQQDPAGLRWSLLDPIGMPLARQLLQDGAWSNDGLVPPNPDAHALFAALLFAWTPGKDLAISYPAGSWKQESATTRSLWQDGEKRWDVVYADASMQRFTLRAVDGTAWQVGPLPGAVK</sequence>
<keyword evidence="3" id="KW-1185">Reference proteome</keyword>
<dbReference type="AlphaFoldDB" id="A0A5C0B0Z8"/>